<organism evidence="1 2">
    <name type="scientific">Pullulanibacillus pueri</name>
    <dbReference type="NCBI Taxonomy" id="1437324"/>
    <lineage>
        <taxon>Bacteria</taxon>
        <taxon>Bacillati</taxon>
        <taxon>Bacillota</taxon>
        <taxon>Bacilli</taxon>
        <taxon>Bacillales</taxon>
        <taxon>Sporolactobacillaceae</taxon>
        <taxon>Pullulanibacillus</taxon>
    </lineage>
</organism>
<evidence type="ECO:0000313" key="1">
    <source>
        <dbReference type="EMBL" id="GGH82493.1"/>
    </source>
</evidence>
<dbReference type="EMBL" id="BMFV01000015">
    <property type="protein sequence ID" value="GGH82493.1"/>
    <property type="molecule type" value="Genomic_DNA"/>
</dbReference>
<sequence length="65" mass="7491">MIGTEGARFGTLIPSVFLNHPKKLRTLFGDPDYHPKKLRTLFGDPDYHPKKLRALFGDPDYHPKK</sequence>
<dbReference type="Proteomes" id="UP000656813">
    <property type="component" value="Unassembled WGS sequence"/>
</dbReference>
<accession>A0A8J3EM83</accession>
<protein>
    <submittedName>
        <fullName evidence="1">Uncharacterized protein</fullName>
    </submittedName>
</protein>
<reference evidence="1" key="2">
    <citation type="submission" date="2020-09" db="EMBL/GenBank/DDBJ databases">
        <authorList>
            <person name="Sun Q."/>
            <person name="Zhou Y."/>
        </authorList>
    </citation>
    <scope>NUCLEOTIDE SEQUENCE</scope>
    <source>
        <strain evidence="1">CGMCC 1.12777</strain>
    </source>
</reference>
<keyword evidence="2" id="KW-1185">Reference proteome</keyword>
<reference evidence="1" key="1">
    <citation type="journal article" date="2014" name="Int. J. Syst. Evol. Microbiol.">
        <title>Complete genome sequence of Corynebacterium casei LMG S-19264T (=DSM 44701T), isolated from a smear-ripened cheese.</title>
        <authorList>
            <consortium name="US DOE Joint Genome Institute (JGI-PGF)"/>
            <person name="Walter F."/>
            <person name="Albersmeier A."/>
            <person name="Kalinowski J."/>
            <person name="Ruckert C."/>
        </authorList>
    </citation>
    <scope>NUCLEOTIDE SEQUENCE</scope>
    <source>
        <strain evidence="1">CGMCC 1.12777</strain>
    </source>
</reference>
<comment type="caution">
    <text evidence="1">The sequence shown here is derived from an EMBL/GenBank/DDBJ whole genome shotgun (WGS) entry which is preliminary data.</text>
</comment>
<dbReference type="AlphaFoldDB" id="A0A8J3EM83"/>
<name>A0A8J3EM83_9BACL</name>
<evidence type="ECO:0000313" key="2">
    <source>
        <dbReference type="Proteomes" id="UP000656813"/>
    </source>
</evidence>
<gene>
    <name evidence="1" type="ORF">GCM10007096_21960</name>
</gene>
<proteinExistence type="predicted"/>